<organism evidence="3 4">
    <name type="scientific">Daejeonella rubra</name>
    <dbReference type="NCBI Taxonomy" id="990371"/>
    <lineage>
        <taxon>Bacteria</taxon>
        <taxon>Pseudomonadati</taxon>
        <taxon>Bacteroidota</taxon>
        <taxon>Sphingobacteriia</taxon>
        <taxon>Sphingobacteriales</taxon>
        <taxon>Sphingobacteriaceae</taxon>
        <taxon>Daejeonella</taxon>
    </lineage>
</organism>
<feature type="transmembrane region" description="Helical" evidence="2">
    <location>
        <begin position="15"/>
        <end position="35"/>
    </location>
</feature>
<dbReference type="OrthoDB" id="676306at2"/>
<keyword evidence="4" id="KW-1185">Reference proteome</keyword>
<feature type="compositionally biased region" description="Polar residues" evidence="1">
    <location>
        <begin position="67"/>
        <end position="78"/>
    </location>
</feature>
<feature type="region of interest" description="Disordered" evidence="1">
    <location>
        <begin position="101"/>
        <end position="182"/>
    </location>
</feature>
<keyword evidence="2" id="KW-1133">Transmembrane helix</keyword>
<dbReference type="Proteomes" id="UP000199226">
    <property type="component" value="Unassembled WGS sequence"/>
</dbReference>
<feature type="compositionally biased region" description="Polar residues" evidence="1">
    <location>
        <begin position="156"/>
        <end position="169"/>
    </location>
</feature>
<name>A0A1G9PAG2_9SPHI</name>
<dbReference type="STRING" id="990371.SAMN05421813_10453"/>
<evidence type="ECO:0000256" key="2">
    <source>
        <dbReference type="SAM" id="Phobius"/>
    </source>
</evidence>
<dbReference type="AlphaFoldDB" id="A0A1G9PAG2"/>
<sequence length="273" mass="29064">MIEYRRQEENNYPKAYAISTGIMIIFLVISFFIIASRVEPDTGTGGIIVNYGTSEFGMGDDYMSVEEPSTSPDANNTAPDKVIMDNNTSADVSSEVTDKAIATQNNEDAPEIVTKEKSTAKSPSVSVPAKDNKPAVNQNALYKGKKNDGLGKGDGTSTVAGNQGSTNGDPLSPDYGEGGSGNGSYALDLKSRKFTNLTIPKDDGQKYGKVAVRIYVDKNGIVVNAIPGVKGTTLSDKAIWEKCRIAVIGSSLNKLESAPDVQIGVVMFNFKVK</sequence>
<keyword evidence="2" id="KW-0472">Membrane</keyword>
<accession>A0A1G9PAG2</accession>
<protein>
    <recommendedName>
        <fullName evidence="5">Protein TonB, links inner and outer membranes</fullName>
    </recommendedName>
</protein>
<evidence type="ECO:0000256" key="1">
    <source>
        <dbReference type="SAM" id="MobiDB-lite"/>
    </source>
</evidence>
<evidence type="ECO:0000313" key="4">
    <source>
        <dbReference type="Proteomes" id="UP000199226"/>
    </source>
</evidence>
<gene>
    <name evidence="3" type="ORF">SAMN05421813_10453</name>
</gene>
<evidence type="ECO:0008006" key="5">
    <source>
        <dbReference type="Google" id="ProtNLM"/>
    </source>
</evidence>
<dbReference type="RefSeq" id="WP_090700496.1">
    <property type="nucleotide sequence ID" value="NZ_FNHH01000004.1"/>
</dbReference>
<keyword evidence="2" id="KW-0812">Transmembrane</keyword>
<proteinExistence type="predicted"/>
<evidence type="ECO:0000313" key="3">
    <source>
        <dbReference type="EMBL" id="SDL95776.1"/>
    </source>
</evidence>
<dbReference type="EMBL" id="FNHH01000004">
    <property type="protein sequence ID" value="SDL95776.1"/>
    <property type="molecule type" value="Genomic_DNA"/>
</dbReference>
<reference evidence="4" key="1">
    <citation type="submission" date="2016-10" db="EMBL/GenBank/DDBJ databases">
        <authorList>
            <person name="Varghese N."/>
            <person name="Submissions S."/>
        </authorList>
    </citation>
    <scope>NUCLEOTIDE SEQUENCE [LARGE SCALE GENOMIC DNA]</scope>
    <source>
        <strain evidence="4">DSM 24536</strain>
    </source>
</reference>
<feature type="region of interest" description="Disordered" evidence="1">
    <location>
        <begin position="60"/>
        <end position="84"/>
    </location>
</feature>